<name>A0ACC2J8L4_9PEZI</name>
<evidence type="ECO:0000313" key="1">
    <source>
        <dbReference type="EMBL" id="KAJ8123657.1"/>
    </source>
</evidence>
<reference evidence="1" key="1">
    <citation type="submission" date="2022-11" db="EMBL/GenBank/DDBJ databases">
        <title>Genome Sequence of Nemania bipapillata.</title>
        <authorList>
            <person name="Buettner E."/>
        </authorList>
    </citation>
    <scope>NUCLEOTIDE SEQUENCE</scope>
    <source>
        <strain evidence="1">CP14</strain>
    </source>
</reference>
<accession>A0ACC2J8L4</accession>
<dbReference type="EMBL" id="JAPESX010000056">
    <property type="protein sequence ID" value="KAJ8123657.1"/>
    <property type="molecule type" value="Genomic_DNA"/>
</dbReference>
<sequence length="478" mass="52842">MGSHQPIANWSEVEPDRGFVYPTSSTTTEGGDGHDYDTLRTQWYSPELTHAVYVRQENEKAQRNTADPFLKEEEYRRNPLGDWAYEALSITLAIGLIVAITLVLKLFEDKEQPKWPHELSLNSVVAILSTILRALLAFVVAEVISYKKWGWFDTTHPLQHLDKFDAASRGIWGAIQLLFITYKPHMASFGAILVILSLAIGPFTQQAIRTTVCQVPMDMSVRTPTVQAAHYVNESDWYVGGHSLPSPNLRTPMKGAIVNGLTTADSTNGYGGVSYSSIGFCSRCTDITDSIRERYINSNETSSGASGYAFELSDGASINGVEQGSWMQVVSNTKEENYDVQQNISFLTFTFKSCSRSFNATTRDTQYTCENRHANLPHLSSGLDILAANCTIFPCLRNYEGSVVNGALKENVVSVVPTNLTDKVHTIVNDLPVIKSPCLVDGQLYDTTNFSSVPQIPGRNFTSVIQGGKNITAPMERH</sequence>
<evidence type="ECO:0000313" key="2">
    <source>
        <dbReference type="Proteomes" id="UP001153334"/>
    </source>
</evidence>
<protein>
    <submittedName>
        <fullName evidence="1">Uncharacterized protein</fullName>
    </submittedName>
</protein>
<organism evidence="1 2">
    <name type="scientific">Nemania bipapillata</name>
    <dbReference type="NCBI Taxonomy" id="110536"/>
    <lineage>
        <taxon>Eukaryota</taxon>
        <taxon>Fungi</taxon>
        <taxon>Dikarya</taxon>
        <taxon>Ascomycota</taxon>
        <taxon>Pezizomycotina</taxon>
        <taxon>Sordariomycetes</taxon>
        <taxon>Xylariomycetidae</taxon>
        <taxon>Xylariales</taxon>
        <taxon>Xylariaceae</taxon>
        <taxon>Nemania</taxon>
    </lineage>
</organism>
<proteinExistence type="predicted"/>
<gene>
    <name evidence="1" type="ORF">ONZ43_g450</name>
</gene>
<dbReference type="Proteomes" id="UP001153334">
    <property type="component" value="Unassembled WGS sequence"/>
</dbReference>
<keyword evidence="2" id="KW-1185">Reference proteome</keyword>
<comment type="caution">
    <text evidence="1">The sequence shown here is derived from an EMBL/GenBank/DDBJ whole genome shotgun (WGS) entry which is preliminary data.</text>
</comment>